<keyword evidence="8" id="KW-0472">Membrane</keyword>
<reference evidence="9 10" key="1">
    <citation type="journal article" date="2024" name="Microbiol. Resour. Announc.">
        <title>Genome annotations for the ascomycete fungi Trichoderma harzianum, Trichoderma aggressivum, and Purpureocillium lilacinum.</title>
        <authorList>
            <person name="Beijen E.P.W."/>
            <person name="Ohm R.A."/>
        </authorList>
    </citation>
    <scope>NUCLEOTIDE SEQUENCE [LARGE SCALE GENOMIC DNA]</scope>
    <source>
        <strain evidence="9 10">CBS 150709</strain>
    </source>
</reference>
<gene>
    <name evidence="9" type="ORF">Purlil1_2619</name>
</gene>
<evidence type="ECO:0000256" key="2">
    <source>
        <dbReference type="ARBA" id="ARBA00004922"/>
    </source>
</evidence>
<evidence type="ECO:0000256" key="1">
    <source>
        <dbReference type="ARBA" id="ARBA00001913"/>
    </source>
</evidence>
<dbReference type="EC" id="3.2.1.-" evidence="6"/>
<dbReference type="InterPro" id="IPR001382">
    <property type="entry name" value="Glyco_hydro_47"/>
</dbReference>
<feature type="region of interest" description="Disordered" evidence="7">
    <location>
        <begin position="655"/>
        <end position="751"/>
    </location>
</feature>
<dbReference type="Gene3D" id="1.50.10.10">
    <property type="match status" value="1"/>
</dbReference>
<proteinExistence type="inferred from homology"/>
<organism evidence="9 10">
    <name type="scientific">Purpureocillium lilacinum</name>
    <name type="common">Paecilomyces lilacinus</name>
    <dbReference type="NCBI Taxonomy" id="33203"/>
    <lineage>
        <taxon>Eukaryota</taxon>
        <taxon>Fungi</taxon>
        <taxon>Dikarya</taxon>
        <taxon>Ascomycota</taxon>
        <taxon>Pezizomycotina</taxon>
        <taxon>Sordariomycetes</taxon>
        <taxon>Hypocreomycetidae</taxon>
        <taxon>Hypocreales</taxon>
        <taxon>Ophiocordycipitaceae</taxon>
        <taxon>Purpureocillium</taxon>
    </lineage>
</organism>
<keyword evidence="8" id="KW-1133">Transmembrane helix</keyword>
<feature type="compositionally biased region" description="Basic and acidic residues" evidence="7">
    <location>
        <begin position="666"/>
        <end position="680"/>
    </location>
</feature>
<sequence>MVFKGQQLILYGIPHGPPSTDPGSNFPKYTAAADPRPTDGTTSASPPRILARVSSRFVTKVGCCSARRTKSAPVTNRPSRVRCCPLLFVGVAPFVVPSRAANAPSCSLSSSSPPPPSRSLHAMAAMPRRISRLVLLTGLVLTVIVVLHLMPSSPSQSSPLSRLSSDPKKFTPSIDWTTVAQFHPPSSIKPLPTGAPRKLPRVQAPPDAFKSSRQADERRAAVRKAFKRSYDAYKKHAWLRDELMPVSGGFKDPFGGWAATLVDSLDTLHIMGFEEEFAEASTAVCDINWSDTRAGAANMFETTIRHLGGLLSAYDLSGRQDLLDKARELGEMLYHGFDTPNRMPGFWFNFQEALSGQLVAGINDPSASPASLCVEFTRLSQLTGDPKFYDATDRITRFLERTQNDTLLPGMWPTVLDFQNQRARDSRFTLGALADSLYEYLPKMHALLGGVDDTYERLYRAAMDTAASHLLFRPMLPDQRDVLFSGDWHANAAEKLIPESQHLTCFVGGMFGLGGRLFEIDEHVSLGERLARGCGWAYSSFPTGVMPEIFNLIPCKTLEPCEWDEERWRKNADTSLAKGFANARDPQYQLRPEAIESIFILYRITGKTELQDIAWQMFQAIMRSTETDLANSAIADVRAKGETKKVDSMEVNLVPAPLPSQPSPQFREHDPRVLTKETPDRASGWPRRSSTFTSSSPRPTSSAWTTTCSTRRRTPCDDRPERGHERPCLSARRDANPLESRNGWMSDGMPEAESPATVVLALRDALRKNGMSKGD</sequence>
<evidence type="ECO:0000256" key="5">
    <source>
        <dbReference type="ARBA" id="ARBA00023157"/>
    </source>
</evidence>
<comment type="caution">
    <text evidence="9">The sequence shown here is derived from an EMBL/GenBank/DDBJ whole genome shotgun (WGS) entry which is preliminary data.</text>
</comment>
<comment type="similarity">
    <text evidence="3 6">Belongs to the glycosyl hydrolase 47 family.</text>
</comment>
<evidence type="ECO:0000256" key="4">
    <source>
        <dbReference type="ARBA" id="ARBA00022801"/>
    </source>
</evidence>
<dbReference type="PANTHER" id="PTHR11742:SF89">
    <property type="entry name" value="ALPHA-1,2-MANNOSIDASE"/>
    <property type="match status" value="1"/>
</dbReference>
<dbReference type="PANTHER" id="PTHR11742">
    <property type="entry name" value="MANNOSYL-OLIGOSACCHARIDE ALPHA-1,2-MANNOSIDASE-RELATED"/>
    <property type="match status" value="1"/>
</dbReference>
<protein>
    <recommendedName>
        <fullName evidence="6">alpha-1,2-Mannosidase</fullName>
        <ecNumber evidence="6">3.2.1.-</ecNumber>
    </recommendedName>
</protein>
<evidence type="ECO:0000256" key="3">
    <source>
        <dbReference type="ARBA" id="ARBA00007658"/>
    </source>
</evidence>
<feature type="region of interest" description="Disordered" evidence="7">
    <location>
        <begin position="183"/>
        <end position="216"/>
    </location>
</feature>
<evidence type="ECO:0000313" key="9">
    <source>
        <dbReference type="EMBL" id="KAK4092694.1"/>
    </source>
</evidence>
<keyword evidence="6" id="KW-0326">Glycosidase</keyword>
<keyword evidence="5" id="KW-1015">Disulfide bond</keyword>
<feature type="compositionally biased region" description="Basic and acidic residues" evidence="7">
    <location>
        <begin position="714"/>
        <end position="736"/>
    </location>
</feature>
<feature type="compositionally biased region" description="Low complexity" evidence="7">
    <location>
        <begin position="686"/>
        <end position="709"/>
    </location>
</feature>
<dbReference type="PRINTS" id="PR00747">
    <property type="entry name" value="GLYHDRLASE47"/>
</dbReference>
<dbReference type="SUPFAM" id="SSF48225">
    <property type="entry name" value="Seven-hairpin glycosidases"/>
    <property type="match status" value="1"/>
</dbReference>
<comment type="pathway">
    <text evidence="2">Protein modification; protein glycosylation.</text>
</comment>
<feature type="region of interest" description="Disordered" evidence="7">
    <location>
        <begin position="14"/>
        <end position="46"/>
    </location>
</feature>
<evidence type="ECO:0000256" key="6">
    <source>
        <dbReference type="RuleBase" id="RU361193"/>
    </source>
</evidence>
<dbReference type="Pfam" id="PF01532">
    <property type="entry name" value="Glyco_hydro_47"/>
    <property type="match status" value="1"/>
</dbReference>
<keyword evidence="8" id="KW-0812">Transmembrane</keyword>
<comment type="cofactor">
    <cofactor evidence="1">
        <name>Ca(2+)</name>
        <dbReference type="ChEBI" id="CHEBI:29108"/>
    </cofactor>
</comment>
<keyword evidence="10" id="KW-1185">Reference proteome</keyword>
<dbReference type="EMBL" id="JAWRVI010000007">
    <property type="protein sequence ID" value="KAK4092694.1"/>
    <property type="molecule type" value="Genomic_DNA"/>
</dbReference>
<accession>A0ABR0C932</accession>
<name>A0ABR0C932_PURLI</name>
<keyword evidence="4 6" id="KW-0378">Hydrolase</keyword>
<dbReference type="InterPro" id="IPR050749">
    <property type="entry name" value="Glycosyl_Hydrolase_47"/>
</dbReference>
<dbReference type="InterPro" id="IPR036026">
    <property type="entry name" value="Seven-hairpin_glycosidases"/>
</dbReference>
<evidence type="ECO:0000256" key="7">
    <source>
        <dbReference type="SAM" id="MobiDB-lite"/>
    </source>
</evidence>
<dbReference type="Proteomes" id="UP001287286">
    <property type="component" value="Unassembled WGS sequence"/>
</dbReference>
<feature type="transmembrane region" description="Helical" evidence="8">
    <location>
        <begin position="133"/>
        <end position="150"/>
    </location>
</feature>
<evidence type="ECO:0000313" key="10">
    <source>
        <dbReference type="Proteomes" id="UP001287286"/>
    </source>
</evidence>
<evidence type="ECO:0000256" key="8">
    <source>
        <dbReference type="SAM" id="Phobius"/>
    </source>
</evidence>
<dbReference type="InterPro" id="IPR012341">
    <property type="entry name" value="6hp_glycosidase-like_sf"/>
</dbReference>